<keyword evidence="1" id="KW-0614">Plasmid</keyword>
<geneLocation type="plasmid" evidence="1">
    <name>pDson01</name>
</geneLocation>
<gene>
    <name evidence="1" type="ORF">ABOD76_02840</name>
</gene>
<dbReference type="AlphaFoldDB" id="A0AAU7U5A7"/>
<accession>A0AAU7U5A7</accession>
<reference evidence="1" key="1">
    <citation type="submission" date="2024-06" db="EMBL/GenBank/DDBJ databases">
        <title>Draft Genome Sequence of Deinococcus sonorensis Type Strain KR-87, a Biofilm Producing Representative of the Genus Deinococcus.</title>
        <authorList>
            <person name="Boren L.S."/>
            <person name="Grosso R.A."/>
            <person name="Hugenberg-Cox A.N."/>
            <person name="Hill J.T.E."/>
            <person name="Albert C.M."/>
            <person name="Tuohy J.M."/>
        </authorList>
    </citation>
    <scope>NUCLEOTIDE SEQUENCE</scope>
    <source>
        <strain evidence="1">KR-87</strain>
        <plasmid evidence="1">pDson01</plasmid>
    </source>
</reference>
<evidence type="ECO:0000313" key="1">
    <source>
        <dbReference type="EMBL" id="XBV83639.1"/>
    </source>
</evidence>
<sequence length="74" mass="8366">MLIAAGAFVALVLGGAWLARWGERRGRSGVLWSLLKVCVALQWLLDALPGDRTQVELPPREDRADRRADRTRRR</sequence>
<protein>
    <submittedName>
        <fullName evidence="1">Uncharacterized protein</fullName>
    </submittedName>
</protein>
<organism evidence="1">
    <name type="scientific">Deinococcus sonorensis KR-87</name>
    <dbReference type="NCBI Taxonomy" id="694439"/>
    <lineage>
        <taxon>Bacteria</taxon>
        <taxon>Thermotogati</taxon>
        <taxon>Deinococcota</taxon>
        <taxon>Deinococci</taxon>
        <taxon>Deinococcales</taxon>
        <taxon>Deinococcaceae</taxon>
        <taxon>Deinococcus</taxon>
    </lineage>
</organism>
<dbReference type="EMBL" id="CP158297">
    <property type="protein sequence ID" value="XBV83639.1"/>
    <property type="molecule type" value="Genomic_DNA"/>
</dbReference>
<dbReference type="RefSeq" id="WP_350241264.1">
    <property type="nucleotide sequence ID" value="NZ_CP158297.1"/>
</dbReference>
<proteinExistence type="predicted"/>
<dbReference type="KEGG" id="dsc:ABOD76_02840"/>
<name>A0AAU7U5A7_9DEIO</name>